<name>A0ABD0L1J1_9CAEN</name>
<feature type="chain" id="PRO_5044763232" description="Secreted protein" evidence="1">
    <location>
        <begin position="26"/>
        <end position="146"/>
    </location>
</feature>
<evidence type="ECO:0000313" key="3">
    <source>
        <dbReference type="Proteomes" id="UP001519460"/>
    </source>
</evidence>
<comment type="caution">
    <text evidence="2">The sequence shown here is derived from an EMBL/GenBank/DDBJ whole genome shotgun (WGS) entry which is preliminary data.</text>
</comment>
<keyword evidence="3" id="KW-1185">Reference proteome</keyword>
<evidence type="ECO:0000256" key="1">
    <source>
        <dbReference type="SAM" id="SignalP"/>
    </source>
</evidence>
<feature type="signal peptide" evidence="1">
    <location>
        <begin position="1"/>
        <end position="25"/>
    </location>
</feature>
<accession>A0ABD0L1J1</accession>
<sequence>MRKVCSLAASMAAALLFIRRFSVWQLPSFTHHLPPLCVCPWGNCSANKFRILLDMRPLFQTGSTRYAHTDLRRYSSCPAALWLFWNPLHVFIRPVTSCRFAVLVLGSRQVHSILPQMLCGCLDTVLCQFCFWSMVYVNIFVFLFAS</sequence>
<proteinExistence type="predicted"/>
<gene>
    <name evidence="2" type="ORF">BaRGS_00015637</name>
</gene>
<dbReference type="EMBL" id="JACVVK020000096">
    <property type="protein sequence ID" value="KAK7493116.1"/>
    <property type="molecule type" value="Genomic_DNA"/>
</dbReference>
<dbReference type="AlphaFoldDB" id="A0ABD0L1J1"/>
<protein>
    <recommendedName>
        <fullName evidence="4">Secreted protein</fullName>
    </recommendedName>
</protein>
<evidence type="ECO:0008006" key="4">
    <source>
        <dbReference type="Google" id="ProtNLM"/>
    </source>
</evidence>
<dbReference type="Proteomes" id="UP001519460">
    <property type="component" value="Unassembled WGS sequence"/>
</dbReference>
<reference evidence="2 3" key="1">
    <citation type="journal article" date="2023" name="Sci. Data">
        <title>Genome assembly of the Korean intertidal mud-creeper Batillaria attramentaria.</title>
        <authorList>
            <person name="Patra A.K."/>
            <person name="Ho P.T."/>
            <person name="Jun S."/>
            <person name="Lee S.J."/>
            <person name="Kim Y."/>
            <person name="Won Y.J."/>
        </authorList>
    </citation>
    <scope>NUCLEOTIDE SEQUENCE [LARGE SCALE GENOMIC DNA]</scope>
    <source>
        <strain evidence="2">Wonlab-2016</strain>
    </source>
</reference>
<organism evidence="2 3">
    <name type="scientific">Batillaria attramentaria</name>
    <dbReference type="NCBI Taxonomy" id="370345"/>
    <lineage>
        <taxon>Eukaryota</taxon>
        <taxon>Metazoa</taxon>
        <taxon>Spiralia</taxon>
        <taxon>Lophotrochozoa</taxon>
        <taxon>Mollusca</taxon>
        <taxon>Gastropoda</taxon>
        <taxon>Caenogastropoda</taxon>
        <taxon>Sorbeoconcha</taxon>
        <taxon>Cerithioidea</taxon>
        <taxon>Batillariidae</taxon>
        <taxon>Batillaria</taxon>
    </lineage>
</organism>
<evidence type="ECO:0000313" key="2">
    <source>
        <dbReference type="EMBL" id="KAK7493116.1"/>
    </source>
</evidence>
<keyword evidence="1" id="KW-0732">Signal</keyword>